<evidence type="ECO:0000256" key="1">
    <source>
        <dbReference type="SAM" id="Phobius"/>
    </source>
</evidence>
<evidence type="ECO:0000259" key="2">
    <source>
        <dbReference type="Pfam" id="PF02698"/>
    </source>
</evidence>
<dbReference type="CDD" id="cd06259">
    <property type="entry name" value="YdcF-like"/>
    <property type="match status" value="1"/>
</dbReference>
<feature type="domain" description="DUF218" evidence="2">
    <location>
        <begin position="76"/>
        <end position="192"/>
    </location>
</feature>
<dbReference type="Pfam" id="PF02698">
    <property type="entry name" value="DUF218"/>
    <property type="match status" value="1"/>
</dbReference>
<evidence type="ECO:0000313" key="3">
    <source>
        <dbReference type="EMBL" id="GIG87655.1"/>
    </source>
</evidence>
<dbReference type="Proteomes" id="UP000646749">
    <property type="component" value="Unassembled WGS sequence"/>
</dbReference>
<evidence type="ECO:0000313" key="4">
    <source>
        <dbReference type="Proteomes" id="UP000646749"/>
    </source>
</evidence>
<reference evidence="3 4" key="1">
    <citation type="submission" date="2021-01" db="EMBL/GenBank/DDBJ databases">
        <title>Whole genome shotgun sequence of Plantactinospora endophytica NBRC 110450.</title>
        <authorList>
            <person name="Komaki H."/>
            <person name="Tamura T."/>
        </authorList>
    </citation>
    <scope>NUCLEOTIDE SEQUENCE [LARGE SCALE GENOMIC DNA]</scope>
    <source>
        <strain evidence="3 4">NBRC 110450</strain>
    </source>
</reference>
<dbReference type="InterPro" id="IPR051599">
    <property type="entry name" value="Cell_Envelope_Assoc"/>
</dbReference>
<name>A0ABQ4DYX6_9ACTN</name>
<accession>A0ABQ4DYX6</accession>
<dbReference type="PANTHER" id="PTHR30336:SF6">
    <property type="entry name" value="INTEGRAL MEMBRANE PROTEIN"/>
    <property type="match status" value="1"/>
</dbReference>
<keyword evidence="4" id="KW-1185">Reference proteome</keyword>
<proteinExistence type="predicted"/>
<keyword evidence="1" id="KW-1133">Transmembrane helix</keyword>
<feature type="transmembrane region" description="Helical" evidence="1">
    <location>
        <begin position="37"/>
        <end position="57"/>
    </location>
</feature>
<organism evidence="3 4">
    <name type="scientific">Plantactinospora endophytica</name>
    <dbReference type="NCBI Taxonomy" id="673535"/>
    <lineage>
        <taxon>Bacteria</taxon>
        <taxon>Bacillati</taxon>
        <taxon>Actinomycetota</taxon>
        <taxon>Actinomycetes</taxon>
        <taxon>Micromonosporales</taxon>
        <taxon>Micromonosporaceae</taxon>
        <taxon>Plantactinospora</taxon>
    </lineage>
</organism>
<protein>
    <submittedName>
        <fullName evidence="3">Membrane protein</fullName>
    </submittedName>
</protein>
<sequence length="247" mass="26612">MSPESSGSGRTRRFAALVRAVAAAAPRLRRWRRTIGFGLLVAALLLPVSVVGSVVWVRRSAQNHVFAVADVPAAPVALVLGAQVYPDGTPSPFLAARLGLAKELLDAGKVRALLVSGDHGRWEYDEPGAMSRWLVERGVPAGKVVQDHAGFDTYDSCSRARRVFGVDRAIVVTQSFHVERAVTVCRRVGLDAVGVGDDSVRRFERAWRWGGFRENFAAVKAVYDVVTGRDPVFLGPAEPGVRDALAG</sequence>
<keyword evidence="1" id="KW-0812">Transmembrane</keyword>
<keyword evidence="1" id="KW-0472">Membrane</keyword>
<comment type="caution">
    <text evidence="3">The sequence shown here is derived from an EMBL/GenBank/DDBJ whole genome shotgun (WGS) entry which is preliminary data.</text>
</comment>
<dbReference type="InterPro" id="IPR003848">
    <property type="entry name" value="DUF218"/>
</dbReference>
<dbReference type="PANTHER" id="PTHR30336">
    <property type="entry name" value="INNER MEMBRANE PROTEIN, PROBABLE PERMEASE"/>
    <property type="match status" value="1"/>
</dbReference>
<gene>
    <name evidence="3" type="ORF">Pen02_25910</name>
</gene>
<dbReference type="EMBL" id="BONW01000012">
    <property type="protein sequence ID" value="GIG87655.1"/>
    <property type="molecule type" value="Genomic_DNA"/>
</dbReference>